<dbReference type="KEGG" id="tsig:D6T69_09150"/>
<dbReference type="EC" id="3.5.2.6" evidence="6"/>
<dbReference type="PANTHER" id="PTHR42951:SF4">
    <property type="entry name" value="ACYL-COENZYME A THIOESTERASE MBLAC2"/>
    <property type="match status" value="1"/>
</dbReference>
<keyword evidence="11" id="KW-0862">Zinc</keyword>
<dbReference type="SUPFAM" id="SSF56281">
    <property type="entry name" value="Metallo-hydrolase/oxidoreductase"/>
    <property type="match status" value="1"/>
</dbReference>
<evidence type="ECO:0000256" key="4">
    <source>
        <dbReference type="ARBA" id="ARBA00005250"/>
    </source>
</evidence>
<reference evidence="14 15" key="1">
    <citation type="submission" date="2018-09" db="EMBL/GenBank/DDBJ databases">
        <title>Insights into the microbiota of Asian seabass (Lates calcarifer) with tenacibaculosis symptoms and description of sp. nov. Tenacibaculum singaporense.</title>
        <authorList>
            <person name="Miyake S."/>
            <person name="Soh M."/>
            <person name="Azman M.N."/>
            <person name="Ngoh S.Y."/>
            <person name="Orban L."/>
        </authorList>
    </citation>
    <scope>NUCLEOTIDE SEQUENCE [LARGE SCALE GENOMIC DNA]</scope>
    <source>
        <strain evidence="14 15">DSM 106434</strain>
    </source>
</reference>
<evidence type="ECO:0000256" key="12">
    <source>
        <dbReference type="ARBA" id="ARBA00023251"/>
    </source>
</evidence>
<dbReference type="RefSeq" id="WP_125067448.1">
    <property type="nucleotide sequence ID" value="NZ_CP032548.1"/>
</dbReference>
<evidence type="ECO:0000256" key="9">
    <source>
        <dbReference type="ARBA" id="ARBA00022764"/>
    </source>
</evidence>
<dbReference type="InterPro" id="IPR001279">
    <property type="entry name" value="Metallo-B-lactamas"/>
</dbReference>
<dbReference type="AlphaFoldDB" id="A0A3S8R7G7"/>
<comment type="subcellular location">
    <subcellularLocation>
        <location evidence="3">Periplasm</location>
    </subcellularLocation>
</comment>
<evidence type="ECO:0000256" key="6">
    <source>
        <dbReference type="ARBA" id="ARBA00012865"/>
    </source>
</evidence>
<dbReference type="NCBIfam" id="NF033088">
    <property type="entry name" value="bla_subclass_B1"/>
    <property type="match status" value="1"/>
</dbReference>
<dbReference type="InterPro" id="IPR050855">
    <property type="entry name" value="NDM-1-like"/>
</dbReference>
<comment type="similarity">
    <text evidence="4">Belongs to the metallo-beta-lactamase superfamily. Class-B beta-lactamase family.</text>
</comment>
<keyword evidence="15" id="KW-1185">Reference proteome</keyword>
<dbReference type="GO" id="GO:0008800">
    <property type="term" value="F:beta-lactamase activity"/>
    <property type="evidence" value="ECO:0007669"/>
    <property type="project" value="UniProtKB-EC"/>
</dbReference>
<keyword evidence="8" id="KW-0732">Signal</keyword>
<evidence type="ECO:0000313" key="14">
    <source>
        <dbReference type="EMBL" id="AZJ35677.1"/>
    </source>
</evidence>
<dbReference type="PROSITE" id="PS51257">
    <property type="entry name" value="PROKAR_LIPOPROTEIN"/>
    <property type="match status" value="1"/>
</dbReference>
<evidence type="ECO:0000256" key="1">
    <source>
        <dbReference type="ARBA" id="ARBA00001526"/>
    </source>
</evidence>
<evidence type="ECO:0000256" key="8">
    <source>
        <dbReference type="ARBA" id="ARBA00022729"/>
    </source>
</evidence>
<proteinExistence type="inferred from homology"/>
<comment type="cofactor">
    <cofactor evidence="2">
        <name>Zn(2+)</name>
        <dbReference type="ChEBI" id="CHEBI:29105"/>
    </cofactor>
</comment>
<evidence type="ECO:0000256" key="10">
    <source>
        <dbReference type="ARBA" id="ARBA00022801"/>
    </source>
</evidence>
<evidence type="ECO:0000256" key="3">
    <source>
        <dbReference type="ARBA" id="ARBA00004418"/>
    </source>
</evidence>
<dbReference type="InterPro" id="IPR058199">
    <property type="entry name" value="BlaB//VIM/IMP-1"/>
</dbReference>
<keyword evidence="9" id="KW-0574">Periplasm</keyword>
<evidence type="ECO:0000313" key="15">
    <source>
        <dbReference type="Proteomes" id="UP000274593"/>
    </source>
</evidence>
<dbReference type="Gene3D" id="3.60.15.10">
    <property type="entry name" value="Ribonuclease Z/Hydroxyacylglutathione hydrolase-like"/>
    <property type="match status" value="1"/>
</dbReference>
<dbReference type="SMART" id="SM00849">
    <property type="entry name" value="Lactamase_B"/>
    <property type="match status" value="1"/>
</dbReference>
<evidence type="ECO:0000256" key="11">
    <source>
        <dbReference type="ARBA" id="ARBA00022833"/>
    </source>
</evidence>
<dbReference type="Proteomes" id="UP000274593">
    <property type="component" value="Chromosome"/>
</dbReference>
<accession>A0A3S8R7G7</accession>
<evidence type="ECO:0000256" key="7">
    <source>
        <dbReference type="ARBA" id="ARBA00022723"/>
    </source>
</evidence>
<sequence length="252" mass="28643">MKTTIKVLFIILISLTTLSCKYQKNDSFKPKEVYKTKNLIVTQISENSFQHTSFLQTESFGNVPCNGLIVSNQNEIVIFDTPTTDSSSEELIKWVNETLHSKIKAIIPTHFHDDCLGGLKAFHQHKIPSYSYYKTLEFAKENNYETPQNSFKEPLVLKVGDKDIIAKHFGEGHTKDNVVGYFPHENIMFGGCLIKTLNANKGYLGDANVSEWSNTIEKIKLEYPNIKIVVPGHGKYGDIKLLDYTINLFKTE</sequence>
<keyword evidence="7" id="KW-0479">Metal-binding</keyword>
<dbReference type="GO" id="GO:0042597">
    <property type="term" value="C:periplasmic space"/>
    <property type="evidence" value="ECO:0007669"/>
    <property type="project" value="UniProtKB-SubCell"/>
</dbReference>
<dbReference type="CDD" id="cd16302">
    <property type="entry name" value="CcrA-like_MBL-B1"/>
    <property type="match status" value="1"/>
</dbReference>
<dbReference type="GO" id="GO:0008270">
    <property type="term" value="F:zinc ion binding"/>
    <property type="evidence" value="ECO:0007669"/>
    <property type="project" value="InterPro"/>
</dbReference>
<organism evidence="14 15">
    <name type="scientific">Tenacibaculum singaporense</name>
    <dbReference type="NCBI Taxonomy" id="2358479"/>
    <lineage>
        <taxon>Bacteria</taxon>
        <taxon>Pseudomonadati</taxon>
        <taxon>Bacteroidota</taxon>
        <taxon>Flavobacteriia</taxon>
        <taxon>Flavobacteriales</taxon>
        <taxon>Flavobacteriaceae</taxon>
        <taxon>Tenacibaculum</taxon>
    </lineage>
</organism>
<dbReference type="GO" id="GO:0046677">
    <property type="term" value="P:response to antibiotic"/>
    <property type="evidence" value="ECO:0007669"/>
    <property type="project" value="UniProtKB-KW"/>
</dbReference>
<feature type="domain" description="Metallo-beta-lactamase" evidence="13">
    <location>
        <begin position="64"/>
        <end position="233"/>
    </location>
</feature>
<dbReference type="Pfam" id="PF00753">
    <property type="entry name" value="Lactamase_B"/>
    <property type="match status" value="1"/>
</dbReference>
<dbReference type="NCBIfam" id="NF012229">
    <property type="entry name" value="bla_class_B_core"/>
    <property type="match status" value="1"/>
</dbReference>
<evidence type="ECO:0000259" key="13">
    <source>
        <dbReference type="SMART" id="SM00849"/>
    </source>
</evidence>
<dbReference type="PROSITE" id="PS00744">
    <property type="entry name" value="BETA_LACTAMASE_B_2"/>
    <property type="match status" value="1"/>
</dbReference>
<comment type="subunit">
    <text evidence="5">Monomer.</text>
</comment>
<comment type="catalytic activity">
    <reaction evidence="1">
        <text>a beta-lactam + H2O = a substituted beta-amino acid</text>
        <dbReference type="Rhea" id="RHEA:20401"/>
        <dbReference type="ChEBI" id="CHEBI:15377"/>
        <dbReference type="ChEBI" id="CHEBI:35627"/>
        <dbReference type="ChEBI" id="CHEBI:140347"/>
        <dbReference type="EC" id="3.5.2.6"/>
    </reaction>
</comment>
<evidence type="ECO:0000256" key="2">
    <source>
        <dbReference type="ARBA" id="ARBA00001947"/>
    </source>
</evidence>
<keyword evidence="12" id="KW-0046">Antibiotic resistance</keyword>
<gene>
    <name evidence="14" type="primary">bla</name>
    <name evidence="14" type="ORF">D6T69_09150</name>
</gene>
<evidence type="ECO:0000256" key="5">
    <source>
        <dbReference type="ARBA" id="ARBA00011245"/>
    </source>
</evidence>
<dbReference type="InterPro" id="IPR036866">
    <property type="entry name" value="RibonucZ/Hydroxyglut_hydro"/>
</dbReference>
<dbReference type="GO" id="GO:0017001">
    <property type="term" value="P:antibiotic catabolic process"/>
    <property type="evidence" value="ECO:0007669"/>
    <property type="project" value="InterPro"/>
</dbReference>
<name>A0A3S8R7G7_9FLAO</name>
<dbReference type="InterPro" id="IPR001018">
    <property type="entry name" value="Beta-lactamase_class-B_CS"/>
</dbReference>
<protein>
    <recommendedName>
        <fullName evidence="6">beta-lactamase</fullName>
        <ecNumber evidence="6">3.5.2.6</ecNumber>
    </recommendedName>
</protein>
<dbReference type="EMBL" id="CP032548">
    <property type="protein sequence ID" value="AZJ35677.1"/>
    <property type="molecule type" value="Genomic_DNA"/>
</dbReference>
<dbReference type="PANTHER" id="PTHR42951">
    <property type="entry name" value="METALLO-BETA-LACTAMASE DOMAIN-CONTAINING"/>
    <property type="match status" value="1"/>
</dbReference>
<keyword evidence="10" id="KW-0378">Hydrolase</keyword>